<evidence type="ECO:0000256" key="4">
    <source>
        <dbReference type="ARBA" id="ARBA00022833"/>
    </source>
</evidence>
<dbReference type="PANTHER" id="PTHR46015">
    <property type="entry name" value="ZGC:172121"/>
    <property type="match status" value="1"/>
</dbReference>
<dbReference type="FunFam" id="3.20.20.330:FF:000002">
    <property type="entry name" value="Homocysteine S-methyltransferase"/>
    <property type="match status" value="1"/>
</dbReference>
<evidence type="ECO:0000256" key="2">
    <source>
        <dbReference type="ARBA" id="ARBA00022679"/>
    </source>
</evidence>
<dbReference type="PROSITE" id="PS50970">
    <property type="entry name" value="HCY"/>
    <property type="match status" value="1"/>
</dbReference>
<evidence type="ECO:0000259" key="7">
    <source>
        <dbReference type="PROSITE" id="PS50970"/>
    </source>
</evidence>
<dbReference type="PANTHER" id="PTHR46015:SF1">
    <property type="entry name" value="HOMOCYSTEINE S-METHYLTRANSFERASE-LIKE ISOFORM 1"/>
    <property type="match status" value="1"/>
</dbReference>
<comment type="cofactor">
    <cofactor evidence="6">
        <name>Zn(2+)</name>
        <dbReference type="ChEBI" id="CHEBI:29105"/>
    </cofactor>
</comment>
<evidence type="ECO:0000256" key="6">
    <source>
        <dbReference type="PROSITE-ProRule" id="PRU00333"/>
    </source>
</evidence>
<feature type="domain" description="Hcy-binding" evidence="7">
    <location>
        <begin position="22"/>
        <end position="339"/>
    </location>
</feature>
<keyword evidence="9" id="KW-1185">Reference proteome</keyword>
<accession>A0A922CQ23</accession>
<keyword evidence="2 6" id="KW-0808">Transferase</keyword>
<comment type="pathway">
    <text evidence="5">Amino-acid biosynthesis; L-methionine biosynthesis via de novo pathway.</text>
</comment>
<dbReference type="Pfam" id="PF02574">
    <property type="entry name" value="S-methyl_trans"/>
    <property type="match status" value="1"/>
</dbReference>
<dbReference type="AlphaFoldDB" id="A0A922CQ23"/>
<name>A0A922CQ23_MANSE</name>
<dbReference type="InterPro" id="IPR003726">
    <property type="entry name" value="HCY_dom"/>
</dbReference>
<dbReference type="InterPro" id="IPR051486">
    <property type="entry name" value="Hcy_S-methyltransferase"/>
</dbReference>
<protein>
    <recommendedName>
        <fullName evidence="7">Hcy-binding domain-containing protein</fullName>
    </recommendedName>
</protein>
<dbReference type="NCBIfam" id="NF007020">
    <property type="entry name" value="PRK09485.1"/>
    <property type="match status" value="1"/>
</dbReference>
<evidence type="ECO:0000313" key="8">
    <source>
        <dbReference type="EMBL" id="KAG6454071.1"/>
    </source>
</evidence>
<dbReference type="GO" id="GO:0008898">
    <property type="term" value="F:S-adenosylmethionine-homocysteine S-methyltransferase activity"/>
    <property type="evidence" value="ECO:0007669"/>
    <property type="project" value="TreeGrafter"/>
</dbReference>
<organism evidence="8 9">
    <name type="scientific">Manduca sexta</name>
    <name type="common">Tobacco hawkmoth</name>
    <name type="synonym">Tobacco hornworm</name>
    <dbReference type="NCBI Taxonomy" id="7130"/>
    <lineage>
        <taxon>Eukaryota</taxon>
        <taxon>Metazoa</taxon>
        <taxon>Ecdysozoa</taxon>
        <taxon>Arthropoda</taxon>
        <taxon>Hexapoda</taxon>
        <taxon>Insecta</taxon>
        <taxon>Pterygota</taxon>
        <taxon>Neoptera</taxon>
        <taxon>Endopterygota</taxon>
        <taxon>Lepidoptera</taxon>
        <taxon>Glossata</taxon>
        <taxon>Ditrysia</taxon>
        <taxon>Bombycoidea</taxon>
        <taxon>Sphingidae</taxon>
        <taxon>Sphinginae</taxon>
        <taxon>Sphingini</taxon>
        <taxon>Manduca</taxon>
    </lineage>
</organism>
<proteinExistence type="predicted"/>
<dbReference type="PIRSF" id="PIRSF037505">
    <property type="entry name" value="Betaine_HMT"/>
    <property type="match status" value="1"/>
</dbReference>
<dbReference type="Proteomes" id="UP000791440">
    <property type="component" value="Unassembled WGS sequence"/>
</dbReference>
<keyword evidence="3 6" id="KW-0479">Metal-binding</keyword>
<sequence>MISPIFYHICLDIVSDARAMTPHSGEGTERPLVVVLDGGFSTQLSCHVGHVIDGDPLWSARFLHTHPNEVVNTHLDFLRAGADLIITNTYQASTEGFAEHLGVTREQGYELIIRAVELAKRARSLYLEEYQNYIENDNVPLVVGSVGPFGAHLHDGSEYDGSYADTTSVETMREWHRPRIQALVEAGVDLLALETIPCQEEAEMLCDLLREFPGMKAWLAFSCKDNQSIAHGESFQKVAKKCWESNPDQLVAVGVNCCAPSFVSDLLRGFNDDRPHAPIPLIVYPNSGEKYNPQIGWIDRDKCEPVEMFIQEWLDLGVRYVGGCCRTYASDVSRIRNQVCCWRDKYTFNAKYEANKSTQNHQTDTRSDLNKITP</sequence>
<evidence type="ECO:0000256" key="5">
    <source>
        <dbReference type="ARBA" id="ARBA00034478"/>
    </source>
</evidence>
<evidence type="ECO:0000313" key="9">
    <source>
        <dbReference type="Proteomes" id="UP000791440"/>
    </source>
</evidence>
<dbReference type="InterPro" id="IPR036589">
    <property type="entry name" value="HCY_dom_sf"/>
</dbReference>
<evidence type="ECO:0000256" key="1">
    <source>
        <dbReference type="ARBA" id="ARBA00022603"/>
    </source>
</evidence>
<feature type="binding site" evidence="6">
    <location>
        <position position="324"/>
    </location>
    <ligand>
        <name>Zn(2+)</name>
        <dbReference type="ChEBI" id="CHEBI:29105"/>
    </ligand>
</feature>
<dbReference type="GO" id="GO:0032259">
    <property type="term" value="P:methylation"/>
    <property type="evidence" value="ECO:0007669"/>
    <property type="project" value="UniProtKB-KW"/>
</dbReference>
<dbReference type="GO" id="GO:0008270">
    <property type="term" value="F:zinc ion binding"/>
    <property type="evidence" value="ECO:0007669"/>
    <property type="project" value="InterPro"/>
</dbReference>
<keyword evidence="4 6" id="KW-0862">Zinc</keyword>
<dbReference type="SUPFAM" id="SSF82282">
    <property type="entry name" value="Homocysteine S-methyltransferase"/>
    <property type="match status" value="1"/>
</dbReference>
<dbReference type="OrthoDB" id="261426at2759"/>
<reference evidence="8" key="1">
    <citation type="journal article" date="2016" name="Insect Biochem. Mol. Biol.">
        <title>Multifaceted biological insights from a draft genome sequence of the tobacco hornworm moth, Manduca sexta.</title>
        <authorList>
            <person name="Kanost M.R."/>
            <person name="Arrese E.L."/>
            <person name="Cao X."/>
            <person name="Chen Y.R."/>
            <person name="Chellapilla S."/>
            <person name="Goldsmith M.R."/>
            <person name="Grosse-Wilde E."/>
            <person name="Heckel D.G."/>
            <person name="Herndon N."/>
            <person name="Jiang H."/>
            <person name="Papanicolaou A."/>
            <person name="Qu J."/>
            <person name="Soulages J.L."/>
            <person name="Vogel H."/>
            <person name="Walters J."/>
            <person name="Waterhouse R.M."/>
            <person name="Ahn S.J."/>
            <person name="Almeida F.C."/>
            <person name="An C."/>
            <person name="Aqrawi P."/>
            <person name="Bretschneider A."/>
            <person name="Bryant W.B."/>
            <person name="Bucks S."/>
            <person name="Chao H."/>
            <person name="Chevignon G."/>
            <person name="Christen J.M."/>
            <person name="Clarke D.F."/>
            <person name="Dittmer N.T."/>
            <person name="Ferguson L.C.F."/>
            <person name="Garavelou S."/>
            <person name="Gordon K.H.J."/>
            <person name="Gunaratna R.T."/>
            <person name="Han Y."/>
            <person name="Hauser F."/>
            <person name="He Y."/>
            <person name="Heidel-Fischer H."/>
            <person name="Hirsh A."/>
            <person name="Hu Y."/>
            <person name="Jiang H."/>
            <person name="Kalra D."/>
            <person name="Klinner C."/>
            <person name="Konig C."/>
            <person name="Kovar C."/>
            <person name="Kroll A.R."/>
            <person name="Kuwar S.S."/>
            <person name="Lee S.L."/>
            <person name="Lehman R."/>
            <person name="Li K."/>
            <person name="Li Z."/>
            <person name="Liang H."/>
            <person name="Lovelace S."/>
            <person name="Lu Z."/>
            <person name="Mansfield J.H."/>
            <person name="McCulloch K.J."/>
            <person name="Mathew T."/>
            <person name="Morton B."/>
            <person name="Muzny D.M."/>
            <person name="Neunemann D."/>
            <person name="Ongeri F."/>
            <person name="Pauchet Y."/>
            <person name="Pu L.L."/>
            <person name="Pyrousis I."/>
            <person name="Rao X.J."/>
            <person name="Redding A."/>
            <person name="Roesel C."/>
            <person name="Sanchez-Gracia A."/>
            <person name="Schaack S."/>
            <person name="Shukla A."/>
            <person name="Tetreau G."/>
            <person name="Wang Y."/>
            <person name="Xiong G.H."/>
            <person name="Traut W."/>
            <person name="Walsh T.K."/>
            <person name="Worley K.C."/>
            <person name="Wu D."/>
            <person name="Wu W."/>
            <person name="Wu Y.Q."/>
            <person name="Zhang X."/>
            <person name="Zou Z."/>
            <person name="Zucker H."/>
            <person name="Briscoe A.D."/>
            <person name="Burmester T."/>
            <person name="Clem R.J."/>
            <person name="Feyereisen R."/>
            <person name="Grimmelikhuijzen C.J.P."/>
            <person name="Hamodrakas S.J."/>
            <person name="Hansson B.S."/>
            <person name="Huguet E."/>
            <person name="Jermiin L.S."/>
            <person name="Lan Q."/>
            <person name="Lehman H.K."/>
            <person name="Lorenzen M."/>
            <person name="Merzendorfer H."/>
            <person name="Michalopoulos I."/>
            <person name="Morton D.B."/>
            <person name="Muthukrishnan S."/>
            <person name="Oakeshott J.G."/>
            <person name="Palmer W."/>
            <person name="Park Y."/>
            <person name="Passarelli A.L."/>
            <person name="Rozas J."/>
            <person name="Schwartz L.M."/>
            <person name="Smith W."/>
            <person name="Southgate A."/>
            <person name="Vilcinskas A."/>
            <person name="Vogt R."/>
            <person name="Wang P."/>
            <person name="Werren J."/>
            <person name="Yu X.Q."/>
            <person name="Zhou J.J."/>
            <person name="Brown S.J."/>
            <person name="Scherer S.E."/>
            <person name="Richards S."/>
            <person name="Blissard G.W."/>
        </authorList>
    </citation>
    <scope>NUCLEOTIDE SEQUENCE</scope>
</reference>
<reference evidence="8" key="2">
    <citation type="submission" date="2020-12" db="EMBL/GenBank/DDBJ databases">
        <authorList>
            <person name="Kanost M."/>
        </authorList>
    </citation>
    <scope>NUCLEOTIDE SEQUENCE</scope>
</reference>
<feature type="binding site" evidence="6">
    <location>
        <position position="325"/>
    </location>
    <ligand>
        <name>Zn(2+)</name>
        <dbReference type="ChEBI" id="CHEBI:29105"/>
    </ligand>
</feature>
<evidence type="ECO:0000256" key="3">
    <source>
        <dbReference type="ARBA" id="ARBA00022723"/>
    </source>
</evidence>
<gene>
    <name evidence="8" type="ORF">O3G_MSEX008478</name>
</gene>
<dbReference type="GO" id="GO:0033528">
    <property type="term" value="P:S-methylmethionine cycle"/>
    <property type="evidence" value="ECO:0007669"/>
    <property type="project" value="TreeGrafter"/>
</dbReference>
<dbReference type="Gene3D" id="3.20.20.330">
    <property type="entry name" value="Homocysteine-binding-like domain"/>
    <property type="match status" value="1"/>
</dbReference>
<feature type="binding site" evidence="6">
    <location>
        <position position="257"/>
    </location>
    <ligand>
        <name>Zn(2+)</name>
        <dbReference type="ChEBI" id="CHEBI:29105"/>
    </ligand>
</feature>
<dbReference type="GO" id="GO:0009086">
    <property type="term" value="P:methionine biosynthetic process"/>
    <property type="evidence" value="ECO:0007669"/>
    <property type="project" value="InterPro"/>
</dbReference>
<keyword evidence="1 6" id="KW-0489">Methyltransferase</keyword>
<dbReference type="InterPro" id="IPR017226">
    <property type="entry name" value="BHMT-like"/>
</dbReference>
<dbReference type="EMBL" id="JH668456">
    <property type="protein sequence ID" value="KAG6454071.1"/>
    <property type="molecule type" value="Genomic_DNA"/>
</dbReference>
<comment type="caution">
    <text evidence="8">The sequence shown here is derived from an EMBL/GenBank/DDBJ whole genome shotgun (WGS) entry which is preliminary data.</text>
</comment>